<name>A0A328VQH5_9CHLR</name>
<keyword evidence="5" id="KW-0378">Hydrolase</keyword>
<evidence type="ECO:0000256" key="9">
    <source>
        <dbReference type="ARBA" id="ARBA00023204"/>
    </source>
</evidence>
<dbReference type="Pfam" id="PF12705">
    <property type="entry name" value="PDDEXK_1"/>
    <property type="match status" value="1"/>
</dbReference>
<dbReference type="InterPro" id="IPR011604">
    <property type="entry name" value="PDDEXK-like_dom_sf"/>
</dbReference>
<keyword evidence="9" id="KW-0234">DNA repair</keyword>
<evidence type="ECO:0000256" key="6">
    <source>
        <dbReference type="ARBA" id="ARBA00022806"/>
    </source>
</evidence>
<dbReference type="SUPFAM" id="SSF52540">
    <property type="entry name" value="P-loop containing nucleoside triphosphate hydrolases"/>
    <property type="match status" value="1"/>
</dbReference>
<dbReference type="InterPro" id="IPR038726">
    <property type="entry name" value="PDDEXK_AddAB-type"/>
</dbReference>
<evidence type="ECO:0000313" key="14">
    <source>
        <dbReference type="Proteomes" id="UP000248706"/>
    </source>
</evidence>
<gene>
    <name evidence="13" type="ORF">A4R35_20560</name>
</gene>
<dbReference type="InterPro" id="IPR047187">
    <property type="entry name" value="SF1_C_Upf1"/>
</dbReference>
<dbReference type="Gene3D" id="2.40.30.270">
    <property type="match status" value="1"/>
</dbReference>
<dbReference type="RefSeq" id="WP_112432785.1">
    <property type="nucleotide sequence ID" value="NZ_MCIF01000002.1"/>
</dbReference>
<dbReference type="Gene3D" id="3.40.50.300">
    <property type="entry name" value="P-loop containing nucleotide triphosphate hydrolases"/>
    <property type="match status" value="2"/>
</dbReference>
<dbReference type="OrthoDB" id="9757917at2"/>
<dbReference type="PANTHER" id="PTHR43788">
    <property type="entry name" value="DNA2/NAM7 HELICASE FAMILY MEMBER"/>
    <property type="match status" value="1"/>
</dbReference>
<dbReference type="CDD" id="cd18808">
    <property type="entry name" value="SF1_C_Upf1"/>
    <property type="match status" value="1"/>
</dbReference>
<dbReference type="InterPro" id="IPR041677">
    <property type="entry name" value="DNA2/NAM7_AAA_11"/>
</dbReference>
<sequence length="1045" mass="115821">MSTTSETAQQAGSCFLCSLASSTRPCAVPRLEGFLLAAWEQAVGSAAGERSGERLPGLLLKSAEGLVSLLLTRDYRRLVQELRARGRSVRGLRLRVYHLPKPAQRIEQHGRPLLSYRADPWTLVVIEPDTLLNITDLLYAEYCPRQYLLQRLLPSEATLETLRGTLVHACFKELLKAHDRGALTEERGQALALLRQQLRQALERNRLELALLNIGAEQLEAEVAPHLESLANWFEQQRSTLWDVPLPTEGTAGSKEGSDHLVRAETFLLAPELGLKGRLDLLWQQGERRRLLELKTGGASGPLPRRNHRWQVHGYHALLTVRRQARTQKALATLLYSGTPGEAQAFGIPFSVRELQQVNEQRNLLALSHVTGEPCAPPGPARCRKCALLEECRLVSWLLAWEPPALAATEGSTTDSGTPEPPPLATSLMESDRAFFARYYHLLQVEGRTSEQEQALLWQAPVAEHVARGMAIAGLTPLEPPQPTEQGEWVQRFRCENRSELRSGDEILLCDGHPLDGEVVTGTILEIGAREVTVWTPELIAHPTLIERHATDVVHLRTLQNLWRWLHVEPRLRELVYGLRRPRFSREPVVPRGDFNREQNLAVERALQMQDYLLIHGPPGTGKTAVIAEIVKRLCQRGERVLLAAFTNQAVDNMLLRLEAEGFHDYLRLGHERSVAEGVQEHLLKHLAPLSSKSAESLSAQEDAGEAIPGLATAELRAALRTLPVVASTTATWSSERYVPEGAQEDGAGSLLRFDVALIDEAGQLTVPALLGALRFARRFILVGDEKQLPPLVLSREAAEGGLRESLFSLLKRRDEEYRAAHPGSESACVALTTQYRMHEQIAAFPSRSFYGGELRAHPTVARRQLSLRGPAAPRLGERPAVLRALHPGQPVVFLNVTTPESEARVSQAEARLVRELVTALLGRGVGPSQIGIIAPYRAQVANLRRHLVWKQYGAPHPALTIDTVDRFQGGERAVIIISFATTQPPPPGSLLYEFLTDAHRLNVALTRAQRKLILVGHAAALEGLPILGDLLNYCRELEAFISTE</sequence>
<dbReference type="Proteomes" id="UP000248706">
    <property type="component" value="Unassembled WGS sequence"/>
</dbReference>
<dbReference type="GO" id="GO:0043139">
    <property type="term" value="F:5'-3' DNA helicase activity"/>
    <property type="evidence" value="ECO:0007669"/>
    <property type="project" value="TreeGrafter"/>
</dbReference>
<evidence type="ECO:0000259" key="12">
    <source>
        <dbReference type="Pfam" id="PF13087"/>
    </source>
</evidence>
<evidence type="ECO:0000259" key="10">
    <source>
        <dbReference type="Pfam" id="PF12705"/>
    </source>
</evidence>
<dbReference type="GO" id="GO:0006281">
    <property type="term" value="P:DNA repair"/>
    <property type="evidence" value="ECO:0007669"/>
    <property type="project" value="UniProtKB-KW"/>
</dbReference>
<evidence type="ECO:0000256" key="5">
    <source>
        <dbReference type="ARBA" id="ARBA00022801"/>
    </source>
</evidence>
<keyword evidence="4" id="KW-0227">DNA damage</keyword>
<accession>A0A328VQH5</accession>
<dbReference type="PANTHER" id="PTHR43788:SF8">
    <property type="entry name" value="DNA-BINDING PROTEIN SMUBP-2"/>
    <property type="match status" value="1"/>
</dbReference>
<proteinExistence type="inferred from homology"/>
<feature type="domain" description="DNA2/NAM7 helicase-like C-terminal" evidence="12">
    <location>
        <begin position="807"/>
        <end position="1019"/>
    </location>
</feature>
<reference evidence="13 14" key="1">
    <citation type="submission" date="2016-08" db="EMBL/GenBank/DDBJ databases">
        <title>Analysis of Carbohydrate Active Enzymes in Thermogemmatispora T81 Reveals Carbohydrate Degradation Ability.</title>
        <authorList>
            <person name="Tomazini A."/>
            <person name="Lal S."/>
            <person name="Stott M."/>
            <person name="Henrissat B."/>
            <person name="Polikarpov I."/>
            <person name="Sparling R."/>
            <person name="Levin D.B."/>
        </authorList>
    </citation>
    <scope>NUCLEOTIDE SEQUENCE [LARGE SCALE GENOMIC DNA]</scope>
    <source>
        <strain evidence="13 14">T81</strain>
    </source>
</reference>
<evidence type="ECO:0000259" key="11">
    <source>
        <dbReference type="Pfam" id="PF13086"/>
    </source>
</evidence>
<feature type="domain" description="PD-(D/E)XK endonuclease-like" evidence="10">
    <location>
        <begin position="140"/>
        <end position="393"/>
    </location>
</feature>
<keyword evidence="14" id="KW-1185">Reference proteome</keyword>
<dbReference type="InterPro" id="IPR027417">
    <property type="entry name" value="P-loop_NTPase"/>
</dbReference>
<comment type="similarity">
    <text evidence="1">Belongs to the DNA2/NAM7 helicase family.</text>
</comment>
<dbReference type="GO" id="GO:0004527">
    <property type="term" value="F:exonuclease activity"/>
    <property type="evidence" value="ECO:0007669"/>
    <property type="project" value="UniProtKB-KW"/>
</dbReference>
<evidence type="ECO:0000313" key="13">
    <source>
        <dbReference type="EMBL" id="RAQ97943.1"/>
    </source>
</evidence>
<keyword evidence="7" id="KW-0269">Exonuclease</keyword>
<dbReference type="Pfam" id="PF13086">
    <property type="entry name" value="AAA_11"/>
    <property type="match status" value="2"/>
</dbReference>
<evidence type="ECO:0000256" key="2">
    <source>
        <dbReference type="ARBA" id="ARBA00022722"/>
    </source>
</evidence>
<keyword evidence="3" id="KW-0547">Nucleotide-binding</keyword>
<dbReference type="InterPro" id="IPR041679">
    <property type="entry name" value="DNA2/NAM7-like_C"/>
</dbReference>
<dbReference type="Gene3D" id="3.90.320.10">
    <property type="match status" value="1"/>
</dbReference>
<dbReference type="GO" id="GO:0005524">
    <property type="term" value="F:ATP binding"/>
    <property type="evidence" value="ECO:0007669"/>
    <property type="project" value="UniProtKB-KW"/>
</dbReference>
<dbReference type="EMBL" id="MCIF01000002">
    <property type="protein sequence ID" value="RAQ97943.1"/>
    <property type="molecule type" value="Genomic_DNA"/>
</dbReference>
<protein>
    <submittedName>
        <fullName evidence="13">Uncharacterized protein</fullName>
    </submittedName>
</protein>
<evidence type="ECO:0000256" key="1">
    <source>
        <dbReference type="ARBA" id="ARBA00007913"/>
    </source>
</evidence>
<evidence type="ECO:0000256" key="8">
    <source>
        <dbReference type="ARBA" id="ARBA00022840"/>
    </source>
</evidence>
<keyword evidence="6" id="KW-0347">Helicase</keyword>
<evidence type="ECO:0000256" key="7">
    <source>
        <dbReference type="ARBA" id="ARBA00022839"/>
    </source>
</evidence>
<dbReference type="Pfam" id="PF13087">
    <property type="entry name" value="AAA_12"/>
    <property type="match status" value="1"/>
</dbReference>
<dbReference type="InterPro" id="IPR050534">
    <property type="entry name" value="Coronavir_polyprotein_1ab"/>
</dbReference>
<comment type="caution">
    <text evidence="13">The sequence shown here is derived from an EMBL/GenBank/DDBJ whole genome shotgun (WGS) entry which is preliminary data.</text>
</comment>
<feature type="domain" description="DNA2/NAM7 helicase helicase" evidence="11">
    <location>
        <begin position="595"/>
        <end position="704"/>
    </location>
</feature>
<feature type="domain" description="DNA2/NAM7 helicase helicase" evidence="11">
    <location>
        <begin position="752"/>
        <end position="796"/>
    </location>
</feature>
<keyword evidence="2" id="KW-0540">Nuclease</keyword>
<organism evidence="13 14">
    <name type="scientific">Thermogemmatispora tikiterensis</name>
    <dbReference type="NCBI Taxonomy" id="1825093"/>
    <lineage>
        <taxon>Bacteria</taxon>
        <taxon>Bacillati</taxon>
        <taxon>Chloroflexota</taxon>
        <taxon>Ktedonobacteria</taxon>
        <taxon>Thermogemmatisporales</taxon>
        <taxon>Thermogemmatisporaceae</taxon>
        <taxon>Thermogemmatispora</taxon>
    </lineage>
</organism>
<evidence type="ECO:0000256" key="4">
    <source>
        <dbReference type="ARBA" id="ARBA00022763"/>
    </source>
</evidence>
<keyword evidence="8" id="KW-0067">ATP-binding</keyword>
<evidence type="ECO:0000256" key="3">
    <source>
        <dbReference type="ARBA" id="ARBA00022741"/>
    </source>
</evidence>
<dbReference type="AlphaFoldDB" id="A0A328VQH5"/>